<dbReference type="Pfam" id="PF04341">
    <property type="entry name" value="DUF485"/>
    <property type="match status" value="1"/>
</dbReference>
<dbReference type="EMBL" id="JBIAHM010000016">
    <property type="protein sequence ID" value="MFE9604316.1"/>
    <property type="molecule type" value="Genomic_DNA"/>
</dbReference>
<evidence type="ECO:0000256" key="1">
    <source>
        <dbReference type="SAM" id="MobiDB-lite"/>
    </source>
</evidence>
<comment type="caution">
    <text evidence="3">The sequence shown here is derived from an EMBL/GenBank/DDBJ whole genome shotgun (WGS) entry which is preliminary data.</text>
</comment>
<proteinExistence type="predicted"/>
<keyword evidence="2" id="KW-0812">Transmembrane</keyword>
<evidence type="ECO:0000256" key="2">
    <source>
        <dbReference type="SAM" id="Phobius"/>
    </source>
</evidence>
<gene>
    <name evidence="3" type="ORF">ACFYNQ_37925</name>
</gene>
<keyword evidence="2" id="KW-1133">Transmembrane helix</keyword>
<feature type="transmembrane region" description="Helical" evidence="2">
    <location>
        <begin position="95"/>
        <end position="116"/>
    </location>
</feature>
<reference evidence="3 4" key="1">
    <citation type="submission" date="2024-10" db="EMBL/GenBank/DDBJ databases">
        <title>The Natural Products Discovery Center: Release of the First 8490 Sequenced Strains for Exploring Actinobacteria Biosynthetic Diversity.</title>
        <authorList>
            <person name="Kalkreuter E."/>
            <person name="Kautsar S.A."/>
            <person name="Yang D."/>
            <person name="Bader C.D."/>
            <person name="Teijaro C.N."/>
            <person name="Fluegel L."/>
            <person name="Davis C.M."/>
            <person name="Simpson J.R."/>
            <person name="Lauterbach L."/>
            <person name="Steele A.D."/>
            <person name="Gui C."/>
            <person name="Meng S."/>
            <person name="Li G."/>
            <person name="Viehrig K."/>
            <person name="Ye F."/>
            <person name="Su P."/>
            <person name="Kiefer A.F."/>
            <person name="Nichols A."/>
            <person name="Cepeda A.J."/>
            <person name="Yan W."/>
            <person name="Fan B."/>
            <person name="Jiang Y."/>
            <person name="Adhikari A."/>
            <person name="Zheng C.-J."/>
            <person name="Schuster L."/>
            <person name="Cowan T.M."/>
            <person name="Smanski M.J."/>
            <person name="Chevrette M.G."/>
            <person name="De Carvalho L.P.S."/>
            <person name="Shen B."/>
        </authorList>
    </citation>
    <scope>NUCLEOTIDE SEQUENCE [LARGE SCALE GENOMIC DNA]</scope>
    <source>
        <strain evidence="3 4">NPDC006488</strain>
    </source>
</reference>
<organism evidence="3 4">
    <name type="scientific">Streptomyces hokutonensis</name>
    <dbReference type="NCBI Taxonomy" id="1306990"/>
    <lineage>
        <taxon>Bacteria</taxon>
        <taxon>Bacillati</taxon>
        <taxon>Actinomycetota</taxon>
        <taxon>Actinomycetes</taxon>
        <taxon>Kitasatosporales</taxon>
        <taxon>Streptomycetaceae</taxon>
        <taxon>Streptomyces</taxon>
    </lineage>
</organism>
<keyword evidence="4" id="KW-1185">Reference proteome</keyword>
<keyword evidence="2" id="KW-0472">Membrane</keyword>
<evidence type="ECO:0000313" key="4">
    <source>
        <dbReference type="Proteomes" id="UP001601303"/>
    </source>
</evidence>
<accession>A0ABW6MDW5</accession>
<evidence type="ECO:0000313" key="3">
    <source>
        <dbReference type="EMBL" id="MFE9604316.1"/>
    </source>
</evidence>
<dbReference type="InterPro" id="IPR007436">
    <property type="entry name" value="DUF485"/>
</dbReference>
<feature type="compositionally biased region" description="Basic and acidic residues" evidence="1">
    <location>
        <begin position="1"/>
        <end position="10"/>
    </location>
</feature>
<dbReference type="RefSeq" id="WP_388113258.1">
    <property type="nucleotide sequence ID" value="NZ_JBIAHM010000016.1"/>
</dbReference>
<feature type="region of interest" description="Disordered" evidence="1">
    <location>
        <begin position="1"/>
        <end position="47"/>
    </location>
</feature>
<feature type="transmembrane region" description="Helical" evidence="2">
    <location>
        <begin position="64"/>
        <end position="83"/>
    </location>
</feature>
<dbReference type="Proteomes" id="UP001601303">
    <property type="component" value="Unassembled WGS sequence"/>
</dbReference>
<sequence length="145" mass="16206">MSADSSELHPLRHRPARHASPIPPSSPSAPHGNSNWRSVRARSRTGPHRDLRLLRRACRRQRRVAALVALGYFAVFLTLTVALPSVMTAPALGGLPAGLCLALVQLPVTWLAVLFYEYTARRHVDPLARRVRHQTPHPRDEQVRP</sequence>
<protein>
    <submittedName>
        <fullName evidence="3">DUF485 domain-containing protein</fullName>
    </submittedName>
</protein>
<name>A0ABW6MDW5_9ACTN</name>